<keyword evidence="5" id="KW-1185">Reference proteome</keyword>
<keyword evidence="2 3" id="KW-0040">ANK repeat</keyword>
<accession>A0ABQ1K9T6</accession>
<dbReference type="PROSITE" id="PS50297">
    <property type="entry name" value="ANK_REP_REGION"/>
    <property type="match status" value="1"/>
</dbReference>
<comment type="caution">
    <text evidence="4">The sequence shown here is derived from an EMBL/GenBank/DDBJ whole genome shotgun (WGS) entry which is preliminary data.</text>
</comment>
<dbReference type="PANTHER" id="PTHR24171">
    <property type="entry name" value="ANKYRIN REPEAT DOMAIN-CONTAINING PROTEIN 39-RELATED"/>
    <property type="match status" value="1"/>
</dbReference>
<dbReference type="Gene3D" id="1.25.40.20">
    <property type="entry name" value="Ankyrin repeat-containing domain"/>
    <property type="match status" value="1"/>
</dbReference>
<dbReference type="InterPro" id="IPR002110">
    <property type="entry name" value="Ankyrin_rpt"/>
</dbReference>
<feature type="repeat" description="ANK" evidence="3">
    <location>
        <begin position="23"/>
        <end position="55"/>
    </location>
</feature>
<dbReference type="SUPFAM" id="SSF48403">
    <property type="entry name" value="Ankyrin repeat"/>
    <property type="match status" value="1"/>
</dbReference>
<keyword evidence="1" id="KW-0677">Repeat</keyword>
<protein>
    <recommendedName>
        <fullName evidence="6">Ankyrin repeat protein</fullName>
    </recommendedName>
</protein>
<organism evidence="4 5">
    <name type="scientific">Marinobacterium zhoushanense</name>
    <dbReference type="NCBI Taxonomy" id="1679163"/>
    <lineage>
        <taxon>Bacteria</taxon>
        <taxon>Pseudomonadati</taxon>
        <taxon>Pseudomonadota</taxon>
        <taxon>Gammaproteobacteria</taxon>
        <taxon>Oceanospirillales</taxon>
        <taxon>Oceanospirillaceae</taxon>
        <taxon>Marinobacterium</taxon>
    </lineage>
</organism>
<dbReference type="EMBL" id="BMIJ01000003">
    <property type="protein sequence ID" value="GGB93145.1"/>
    <property type="molecule type" value="Genomic_DNA"/>
</dbReference>
<evidence type="ECO:0008006" key="6">
    <source>
        <dbReference type="Google" id="ProtNLM"/>
    </source>
</evidence>
<reference evidence="5" key="1">
    <citation type="journal article" date="2019" name="Int. J. Syst. Evol. Microbiol.">
        <title>The Global Catalogue of Microorganisms (GCM) 10K type strain sequencing project: providing services to taxonomists for standard genome sequencing and annotation.</title>
        <authorList>
            <consortium name="The Broad Institute Genomics Platform"/>
            <consortium name="The Broad Institute Genome Sequencing Center for Infectious Disease"/>
            <person name="Wu L."/>
            <person name="Ma J."/>
        </authorList>
    </citation>
    <scope>NUCLEOTIDE SEQUENCE [LARGE SCALE GENOMIC DNA]</scope>
    <source>
        <strain evidence="5">CGMCC 1.15341</strain>
    </source>
</reference>
<dbReference type="InterPro" id="IPR036770">
    <property type="entry name" value="Ankyrin_rpt-contain_sf"/>
</dbReference>
<dbReference type="RefSeq" id="WP_188747620.1">
    <property type="nucleotide sequence ID" value="NZ_BMIJ01000003.1"/>
</dbReference>
<proteinExistence type="predicted"/>
<feature type="repeat" description="ANK" evidence="3">
    <location>
        <begin position="89"/>
        <end position="121"/>
    </location>
</feature>
<dbReference type="Proteomes" id="UP000629025">
    <property type="component" value="Unassembled WGS sequence"/>
</dbReference>
<dbReference type="SMART" id="SM00248">
    <property type="entry name" value="ANK"/>
    <property type="match status" value="3"/>
</dbReference>
<dbReference type="PANTHER" id="PTHR24171:SF8">
    <property type="entry name" value="BRCA1-ASSOCIATED RING DOMAIN PROTEIN 1"/>
    <property type="match status" value="1"/>
</dbReference>
<name>A0ABQ1K9T6_9GAMM</name>
<evidence type="ECO:0000256" key="1">
    <source>
        <dbReference type="ARBA" id="ARBA00022737"/>
    </source>
</evidence>
<evidence type="ECO:0000313" key="5">
    <source>
        <dbReference type="Proteomes" id="UP000629025"/>
    </source>
</evidence>
<dbReference type="PROSITE" id="PS50088">
    <property type="entry name" value="ANK_REPEAT"/>
    <property type="match status" value="2"/>
</dbReference>
<evidence type="ECO:0000256" key="3">
    <source>
        <dbReference type="PROSITE-ProRule" id="PRU00023"/>
    </source>
</evidence>
<gene>
    <name evidence="4" type="ORF">GCM10011352_19000</name>
</gene>
<evidence type="ECO:0000256" key="2">
    <source>
        <dbReference type="ARBA" id="ARBA00023043"/>
    </source>
</evidence>
<sequence length="144" mass="15524">MADPEWFTEHRFDMGALDTPNADGEYALILAARQGKDKLVSELIALGTDTGVVDQYGNNAVWAACYAESEATIRELIKSGCDLDYRNPSGNTVMAYAASSGKDAVVHLLLELGADPNIRNDDDMSPLDLAASLTSFKLLRAVRA</sequence>
<evidence type="ECO:0000313" key="4">
    <source>
        <dbReference type="EMBL" id="GGB93145.1"/>
    </source>
</evidence>
<dbReference type="Pfam" id="PF12796">
    <property type="entry name" value="Ank_2"/>
    <property type="match status" value="1"/>
</dbReference>